<dbReference type="OrthoDB" id="9790442at2"/>
<dbReference type="InterPro" id="IPR039420">
    <property type="entry name" value="WalR-like"/>
</dbReference>
<dbReference type="GO" id="GO:0000976">
    <property type="term" value="F:transcription cis-regulatory region binding"/>
    <property type="evidence" value="ECO:0007669"/>
    <property type="project" value="TreeGrafter"/>
</dbReference>
<evidence type="ECO:0000313" key="11">
    <source>
        <dbReference type="Proteomes" id="UP000045545"/>
    </source>
</evidence>
<keyword evidence="6" id="KW-0597">Phosphoprotein</keyword>
<keyword evidence="4" id="KW-0804">Transcription</keyword>
<dbReference type="InterPro" id="IPR036388">
    <property type="entry name" value="WH-like_DNA-bd_sf"/>
</dbReference>
<protein>
    <recommendedName>
        <fullName evidence="1">Stage 0 sporulation protein A homolog</fullName>
    </recommendedName>
</protein>
<dbReference type="AlphaFoldDB" id="A0A0E4C7F3"/>
<dbReference type="GO" id="GO:0032993">
    <property type="term" value="C:protein-DNA complex"/>
    <property type="evidence" value="ECO:0007669"/>
    <property type="project" value="TreeGrafter"/>
</dbReference>
<dbReference type="SUPFAM" id="SSF46894">
    <property type="entry name" value="C-terminal effector domain of the bipartite response regulators"/>
    <property type="match status" value="1"/>
</dbReference>
<feature type="DNA-binding region" description="OmpR/PhoB-type" evidence="7">
    <location>
        <begin position="127"/>
        <end position="224"/>
    </location>
</feature>
<dbReference type="EMBL" id="CGIH01000002">
    <property type="protein sequence ID" value="CFW96958.1"/>
    <property type="molecule type" value="Genomic_DNA"/>
</dbReference>
<dbReference type="PANTHER" id="PTHR48111:SF43">
    <property type="entry name" value="STAGE 0 SPORULATION PROTEIN A HOMOLOG"/>
    <property type="match status" value="1"/>
</dbReference>
<name>A0A0E4C7F3_9FIRM</name>
<dbReference type="Pfam" id="PF00486">
    <property type="entry name" value="Trans_reg_C"/>
    <property type="match status" value="1"/>
</dbReference>
<dbReference type="SMART" id="SM00862">
    <property type="entry name" value="Trans_reg_C"/>
    <property type="match status" value="1"/>
</dbReference>
<sequence length="224" mass="26308">MFKIMIVEDDLKLREIILENIRKWGFEGSAVTNFTDVLNQFLKFEPHLLLMDINLPYYDGFYWCGRIRSISRVPIIFISSRDSNMDIIMAMNMGGDDYILKPFSLEVLMAKINALLRRTYSYTEIESGVLQHQGVILDLKDNHLEYNQQGVELTKNEYRIAYILMKKSGQIVSRDEIMRGLWEDESFVDDNTLTVNINRLRRKLRDIGLHDFIQTRKGQGYIIP</sequence>
<evidence type="ECO:0000256" key="6">
    <source>
        <dbReference type="PROSITE-ProRule" id="PRU00169"/>
    </source>
</evidence>
<dbReference type="PROSITE" id="PS50110">
    <property type="entry name" value="RESPONSE_REGULATORY"/>
    <property type="match status" value="1"/>
</dbReference>
<dbReference type="InterPro" id="IPR001867">
    <property type="entry name" value="OmpR/PhoB-type_DNA-bd"/>
</dbReference>
<feature type="domain" description="OmpR/PhoB-type" evidence="9">
    <location>
        <begin position="127"/>
        <end position="224"/>
    </location>
</feature>
<evidence type="ECO:0000256" key="2">
    <source>
        <dbReference type="ARBA" id="ARBA00023015"/>
    </source>
</evidence>
<proteinExistence type="predicted"/>
<dbReference type="InterPro" id="IPR001789">
    <property type="entry name" value="Sig_transdc_resp-reg_receiver"/>
</dbReference>
<reference evidence="10 11" key="1">
    <citation type="submission" date="2015-03" db="EMBL/GenBank/DDBJ databases">
        <authorList>
            <person name="Murphy D."/>
        </authorList>
    </citation>
    <scope>NUCLEOTIDE SEQUENCE [LARGE SCALE GENOMIC DNA]</scope>
    <source>
        <strain evidence="10 11">OL-4</strain>
    </source>
</reference>
<dbReference type="Gene3D" id="3.40.50.2300">
    <property type="match status" value="1"/>
</dbReference>
<evidence type="ECO:0000256" key="5">
    <source>
        <dbReference type="ARBA" id="ARBA00024867"/>
    </source>
</evidence>
<keyword evidence="3 7" id="KW-0238">DNA-binding</keyword>
<dbReference type="SMART" id="SM00448">
    <property type="entry name" value="REC"/>
    <property type="match status" value="1"/>
</dbReference>
<dbReference type="STRING" id="690567.59"/>
<feature type="modified residue" description="4-aspartylphosphate" evidence="6">
    <location>
        <position position="52"/>
    </location>
</feature>
<evidence type="ECO:0000256" key="7">
    <source>
        <dbReference type="PROSITE-ProRule" id="PRU01091"/>
    </source>
</evidence>
<dbReference type="CDD" id="cd00383">
    <property type="entry name" value="trans_reg_C"/>
    <property type="match status" value="1"/>
</dbReference>
<dbReference type="GO" id="GO:0006355">
    <property type="term" value="P:regulation of DNA-templated transcription"/>
    <property type="evidence" value="ECO:0007669"/>
    <property type="project" value="InterPro"/>
</dbReference>
<evidence type="ECO:0000256" key="4">
    <source>
        <dbReference type="ARBA" id="ARBA00023163"/>
    </source>
</evidence>
<feature type="domain" description="Response regulatory" evidence="8">
    <location>
        <begin position="3"/>
        <end position="116"/>
    </location>
</feature>
<evidence type="ECO:0000256" key="3">
    <source>
        <dbReference type="ARBA" id="ARBA00023125"/>
    </source>
</evidence>
<dbReference type="Proteomes" id="UP000045545">
    <property type="component" value="Unassembled WGS sequence"/>
</dbReference>
<dbReference type="GO" id="GO:0005829">
    <property type="term" value="C:cytosol"/>
    <property type="evidence" value="ECO:0007669"/>
    <property type="project" value="TreeGrafter"/>
</dbReference>
<dbReference type="InterPro" id="IPR016032">
    <property type="entry name" value="Sig_transdc_resp-reg_C-effctor"/>
</dbReference>
<dbReference type="CDD" id="cd18159">
    <property type="entry name" value="REC_OmpR_NsrR-like"/>
    <property type="match status" value="1"/>
</dbReference>
<gene>
    <name evidence="10" type="ORF">59</name>
</gene>
<keyword evidence="11" id="KW-1185">Reference proteome</keyword>
<dbReference type="RefSeq" id="WP_046494576.1">
    <property type="nucleotide sequence ID" value="NZ_CGIH01000002.1"/>
</dbReference>
<dbReference type="Gene3D" id="6.10.250.690">
    <property type="match status" value="1"/>
</dbReference>
<dbReference type="GO" id="GO:0000156">
    <property type="term" value="F:phosphorelay response regulator activity"/>
    <property type="evidence" value="ECO:0007669"/>
    <property type="project" value="TreeGrafter"/>
</dbReference>
<dbReference type="SUPFAM" id="SSF52172">
    <property type="entry name" value="CheY-like"/>
    <property type="match status" value="1"/>
</dbReference>
<organism evidence="10 11">
    <name type="scientific">Syntrophomonas zehnderi OL-4</name>
    <dbReference type="NCBI Taxonomy" id="690567"/>
    <lineage>
        <taxon>Bacteria</taxon>
        <taxon>Bacillati</taxon>
        <taxon>Bacillota</taxon>
        <taxon>Clostridia</taxon>
        <taxon>Eubacteriales</taxon>
        <taxon>Syntrophomonadaceae</taxon>
        <taxon>Syntrophomonas</taxon>
    </lineage>
</organism>
<dbReference type="Pfam" id="PF00072">
    <property type="entry name" value="Response_reg"/>
    <property type="match status" value="1"/>
</dbReference>
<dbReference type="PROSITE" id="PS51755">
    <property type="entry name" value="OMPR_PHOB"/>
    <property type="match status" value="1"/>
</dbReference>
<evidence type="ECO:0000259" key="9">
    <source>
        <dbReference type="PROSITE" id="PS51755"/>
    </source>
</evidence>
<evidence type="ECO:0000259" key="8">
    <source>
        <dbReference type="PROSITE" id="PS50110"/>
    </source>
</evidence>
<dbReference type="PANTHER" id="PTHR48111">
    <property type="entry name" value="REGULATOR OF RPOS"/>
    <property type="match status" value="1"/>
</dbReference>
<dbReference type="InterPro" id="IPR011006">
    <property type="entry name" value="CheY-like_superfamily"/>
</dbReference>
<evidence type="ECO:0000313" key="10">
    <source>
        <dbReference type="EMBL" id="CFW96958.1"/>
    </source>
</evidence>
<accession>A0A0E4C7F3</accession>
<comment type="function">
    <text evidence="5">May play the central regulatory role in sporulation. It may be an element of the effector pathway responsible for the activation of sporulation genes in response to nutritional stress. Spo0A may act in concert with spo0H (a sigma factor) to control the expression of some genes that are critical to the sporulation process.</text>
</comment>
<dbReference type="Gene3D" id="1.10.10.10">
    <property type="entry name" value="Winged helix-like DNA-binding domain superfamily/Winged helix DNA-binding domain"/>
    <property type="match status" value="1"/>
</dbReference>
<keyword evidence="2" id="KW-0805">Transcription regulation</keyword>
<evidence type="ECO:0000256" key="1">
    <source>
        <dbReference type="ARBA" id="ARBA00018672"/>
    </source>
</evidence>